<evidence type="ECO:0000313" key="2">
    <source>
        <dbReference type="Proteomes" id="UP001259982"/>
    </source>
</evidence>
<gene>
    <name evidence="1" type="ORF">RM531_07440</name>
</gene>
<reference evidence="1 2" key="1">
    <citation type="submission" date="2023-09" db="EMBL/GenBank/DDBJ databases">
        <authorList>
            <person name="Rey-Velasco X."/>
        </authorList>
    </citation>
    <scope>NUCLEOTIDE SEQUENCE [LARGE SCALE GENOMIC DNA]</scope>
    <source>
        <strain evidence="1 2">P385</strain>
    </source>
</reference>
<dbReference type="RefSeq" id="WP_311658399.1">
    <property type="nucleotide sequence ID" value="NZ_JAVRHY010000005.1"/>
</dbReference>
<proteinExistence type="predicted"/>
<dbReference type="Proteomes" id="UP001259982">
    <property type="component" value="Unassembled WGS sequence"/>
</dbReference>
<name>A0ABU3B8F9_9GAMM</name>
<evidence type="ECO:0008006" key="3">
    <source>
        <dbReference type="Google" id="ProtNLM"/>
    </source>
</evidence>
<evidence type="ECO:0000313" key="1">
    <source>
        <dbReference type="EMBL" id="MDT0618305.1"/>
    </source>
</evidence>
<sequence length="223" mass="25424">MQLTGIGLYTFPEAARLTGIASAQLRRWLIGYRPSSSSRKPPIWETDLAAENLEGLSFFDLLEVRLVRHFRNLGISLQTIRLASKHAKELFHSSHPFICQQFLTDGKSIFAEAFEASDENNLIDLRHKQFVINQVVRPSLYSGLEYDGDQPQRWFPMEKIKSVVLDPKIAFGKPIVMGTGLRTQALFDAWLAENEDYRRVSLLYEVPVSAVRSAVRFEQKLPA</sequence>
<comment type="caution">
    <text evidence="1">The sequence shown here is derived from an EMBL/GenBank/DDBJ whole genome shotgun (WGS) entry which is preliminary data.</text>
</comment>
<protein>
    <recommendedName>
        <fullName evidence="3">DUF433 domain-containing protein</fullName>
    </recommendedName>
</protein>
<organism evidence="1 2">
    <name type="scientific">Spectribacter acetivorans</name>
    <dbReference type="NCBI Taxonomy" id="3075603"/>
    <lineage>
        <taxon>Bacteria</taxon>
        <taxon>Pseudomonadati</taxon>
        <taxon>Pseudomonadota</taxon>
        <taxon>Gammaproteobacteria</taxon>
        <taxon>Salinisphaerales</taxon>
        <taxon>Salinisphaeraceae</taxon>
        <taxon>Spectribacter</taxon>
    </lineage>
</organism>
<keyword evidence="2" id="KW-1185">Reference proteome</keyword>
<dbReference type="EMBL" id="JAVRHY010000005">
    <property type="protein sequence ID" value="MDT0618305.1"/>
    <property type="molecule type" value="Genomic_DNA"/>
</dbReference>
<accession>A0ABU3B8F9</accession>